<dbReference type="EMBL" id="BARV01022664">
    <property type="protein sequence ID" value="GAI22585.1"/>
    <property type="molecule type" value="Genomic_DNA"/>
</dbReference>
<name>X1N6X1_9ZZZZ</name>
<evidence type="ECO:0000313" key="1">
    <source>
        <dbReference type="EMBL" id="GAI22585.1"/>
    </source>
</evidence>
<feature type="non-terminal residue" evidence="1">
    <location>
        <position position="197"/>
    </location>
</feature>
<dbReference type="Gene3D" id="3.40.50.2000">
    <property type="entry name" value="Glycogen Phosphorylase B"/>
    <property type="match status" value="1"/>
</dbReference>
<sequence length="197" mass="23106">MPKKKPKITIFHCTLIYTGGGERIVFGQLEGLKKRGYDVSCFTPVMDKKHCYPDIINQYPVATFLPQLPEWFPFRHAILLMATSVLIPFLAFRFRDTDLFIGENQPGTWLAYVVSRVLGKPYLIYTCHPNKMVYPRALSRKQIWKTQSDFYWLSIFFEPFKLILKFLDRLSFTGSQYPVLTNGYFIGREFADIYKTD</sequence>
<organism evidence="1">
    <name type="scientific">marine sediment metagenome</name>
    <dbReference type="NCBI Taxonomy" id="412755"/>
    <lineage>
        <taxon>unclassified sequences</taxon>
        <taxon>metagenomes</taxon>
        <taxon>ecological metagenomes</taxon>
    </lineage>
</organism>
<evidence type="ECO:0008006" key="2">
    <source>
        <dbReference type="Google" id="ProtNLM"/>
    </source>
</evidence>
<dbReference type="AlphaFoldDB" id="X1N6X1"/>
<protein>
    <recommendedName>
        <fullName evidence="2">Glycosyltransferase subfamily 4-like N-terminal domain-containing protein</fullName>
    </recommendedName>
</protein>
<comment type="caution">
    <text evidence="1">The sequence shown here is derived from an EMBL/GenBank/DDBJ whole genome shotgun (WGS) entry which is preliminary data.</text>
</comment>
<accession>X1N6X1</accession>
<gene>
    <name evidence="1" type="ORF">S06H3_37317</name>
</gene>
<dbReference type="SUPFAM" id="SSF53756">
    <property type="entry name" value="UDP-Glycosyltransferase/glycogen phosphorylase"/>
    <property type="match status" value="1"/>
</dbReference>
<proteinExistence type="predicted"/>
<reference evidence="1" key="1">
    <citation type="journal article" date="2014" name="Front. Microbiol.">
        <title>High frequency of phylogenetically diverse reductive dehalogenase-homologous genes in deep subseafloor sedimentary metagenomes.</title>
        <authorList>
            <person name="Kawai M."/>
            <person name="Futagami T."/>
            <person name="Toyoda A."/>
            <person name="Takaki Y."/>
            <person name="Nishi S."/>
            <person name="Hori S."/>
            <person name="Arai W."/>
            <person name="Tsubouchi T."/>
            <person name="Morono Y."/>
            <person name="Uchiyama I."/>
            <person name="Ito T."/>
            <person name="Fujiyama A."/>
            <person name="Inagaki F."/>
            <person name="Takami H."/>
        </authorList>
    </citation>
    <scope>NUCLEOTIDE SEQUENCE</scope>
    <source>
        <strain evidence="1">Expedition CK06-06</strain>
    </source>
</reference>